<feature type="compositionally biased region" description="Basic and acidic residues" evidence="1">
    <location>
        <begin position="124"/>
        <end position="139"/>
    </location>
</feature>
<reference evidence="3 4" key="1">
    <citation type="submission" date="2020-08" db="EMBL/GenBank/DDBJ databases">
        <title>Genomic Encyclopedia of Type Strains, Phase IV (KMG-IV): sequencing the most valuable type-strain genomes for metagenomic binning, comparative biology and taxonomic classification.</title>
        <authorList>
            <person name="Goeker M."/>
        </authorList>
    </citation>
    <scope>NUCLEOTIDE SEQUENCE [LARGE SCALE GENOMIC DNA]</scope>
    <source>
        <strain evidence="3 4">DSM 24163</strain>
    </source>
</reference>
<dbReference type="GO" id="GO:0019534">
    <property type="term" value="F:toxin transmembrane transporter activity"/>
    <property type="evidence" value="ECO:0007669"/>
    <property type="project" value="InterPro"/>
</dbReference>
<comment type="caution">
    <text evidence="3">The sequence shown here is derived from an EMBL/GenBank/DDBJ whole genome shotgun (WGS) entry which is preliminary data.</text>
</comment>
<dbReference type="AlphaFoldDB" id="A0A7W8D7S8"/>
<proteinExistence type="predicted"/>
<feature type="region of interest" description="Disordered" evidence="1">
    <location>
        <begin position="176"/>
        <end position="226"/>
    </location>
</feature>
<dbReference type="EMBL" id="JACHHP010000006">
    <property type="protein sequence ID" value="MBB5209479.1"/>
    <property type="molecule type" value="Genomic_DNA"/>
</dbReference>
<dbReference type="Gene3D" id="3.30.1150.10">
    <property type="match status" value="1"/>
</dbReference>
<dbReference type="SUPFAM" id="SSF74653">
    <property type="entry name" value="TolA/TonB C-terminal domain"/>
    <property type="match status" value="1"/>
</dbReference>
<feature type="region of interest" description="Disordered" evidence="1">
    <location>
        <begin position="56"/>
        <end position="148"/>
    </location>
</feature>
<keyword evidence="4" id="KW-1185">Reference proteome</keyword>
<dbReference type="RefSeq" id="WP_183962013.1">
    <property type="nucleotide sequence ID" value="NZ_JACHHP010000006.1"/>
</dbReference>
<gene>
    <name evidence="3" type="ORF">HNQ52_003048</name>
</gene>
<accession>A0A7W8D7S8</accession>
<feature type="compositionally biased region" description="Basic and acidic residues" evidence="1">
    <location>
        <begin position="176"/>
        <end position="188"/>
    </location>
</feature>
<organism evidence="3 4">
    <name type="scientific">Chiayiivirga flava</name>
    <dbReference type="NCBI Taxonomy" id="659595"/>
    <lineage>
        <taxon>Bacteria</taxon>
        <taxon>Pseudomonadati</taxon>
        <taxon>Pseudomonadota</taxon>
        <taxon>Gammaproteobacteria</taxon>
        <taxon>Lysobacterales</taxon>
        <taxon>Lysobacteraceae</taxon>
        <taxon>Chiayiivirga</taxon>
    </lineage>
</organism>
<sequence>METTAQKLRALVYAILVHLVCLGLMFVGLLWSPANESISVAGGAIEATLVAPSSAASAAASARPAPPRPTPRPEPRDTAPAPQPKPTPAPQETPQEAQPTPQAPIPKPDTVDQEAAAVLSAQREAAKVQREQEERRRQEQVLLDQQKQEEAERKLRLTKMEEERQAQLDDIRRRREAAEKQRKLEEQKLQQLADARNAGTPRPAPAQPAASTQPPSDRLGNGGTDDGLAGRYALAIQQAVTSNWLRPDSARPGIVCTLRIVQIPGGEVIQASVTSPCNADDLTRRSIEAAVLKAQPLPYRGYESVFKRSVNFTFTYNG</sequence>
<dbReference type="GO" id="GO:0043213">
    <property type="term" value="P:bacteriocin transport"/>
    <property type="evidence" value="ECO:0007669"/>
    <property type="project" value="InterPro"/>
</dbReference>
<dbReference type="InterPro" id="IPR014161">
    <property type="entry name" value="Tol-Pal_TolA"/>
</dbReference>
<feature type="transmembrane region" description="Helical" evidence="2">
    <location>
        <begin position="12"/>
        <end position="31"/>
    </location>
</feature>
<dbReference type="NCBIfam" id="TIGR02794">
    <property type="entry name" value="tolA_full"/>
    <property type="match status" value="1"/>
</dbReference>
<dbReference type="PRINTS" id="PR01217">
    <property type="entry name" value="PRICHEXTENSN"/>
</dbReference>
<evidence type="ECO:0000313" key="3">
    <source>
        <dbReference type="EMBL" id="MBB5209479.1"/>
    </source>
</evidence>
<dbReference type="Proteomes" id="UP000521199">
    <property type="component" value="Unassembled WGS sequence"/>
</dbReference>
<feature type="compositionally biased region" description="Low complexity" evidence="1">
    <location>
        <begin position="207"/>
        <end position="216"/>
    </location>
</feature>
<dbReference type="GO" id="GO:0016020">
    <property type="term" value="C:membrane"/>
    <property type="evidence" value="ECO:0007669"/>
    <property type="project" value="InterPro"/>
</dbReference>
<name>A0A7W8D7S8_9GAMM</name>
<keyword evidence="2" id="KW-1133">Transmembrane helix</keyword>
<protein>
    <submittedName>
        <fullName evidence="3">Colicin import membrane protein</fullName>
    </submittedName>
</protein>
<evidence type="ECO:0000313" key="4">
    <source>
        <dbReference type="Proteomes" id="UP000521199"/>
    </source>
</evidence>
<feature type="compositionally biased region" description="Pro residues" evidence="1">
    <location>
        <begin position="81"/>
        <end position="91"/>
    </location>
</feature>
<evidence type="ECO:0000256" key="1">
    <source>
        <dbReference type="SAM" id="MobiDB-lite"/>
    </source>
</evidence>
<evidence type="ECO:0000256" key="2">
    <source>
        <dbReference type="SAM" id="Phobius"/>
    </source>
</evidence>
<keyword evidence="2" id="KW-0812">Transmembrane</keyword>
<keyword evidence="2" id="KW-0472">Membrane</keyword>